<name>A0ABR2HP06_9EUKA</name>
<organism evidence="1 2">
    <name type="scientific">Tritrichomonas musculus</name>
    <dbReference type="NCBI Taxonomy" id="1915356"/>
    <lineage>
        <taxon>Eukaryota</taxon>
        <taxon>Metamonada</taxon>
        <taxon>Parabasalia</taxon>
        <taxon>Tritrichomonadida</taxon>
        <taxon>Tritrichomonadidae</taxon>
        <taxon>Tritrichomonas</taxon>
    </lineage>
</organism>
<gene>
    <name evidence="1" type="ORF">M9Y10_018200</name>
</gene>
<sequence>MNLGMMYYFGEYVQRDINKAIDYLILAGNQNISKAWLLLGNIYYNENNGKYDINKAIQYFTYAANLYNSNALLYLGSIYYNGVNIQRDVNKGIDYIFKSAKLGNLEAEYIMGQIYLFSPFIPHNIKKGIYFLNKSAEKEYRQSQFLLGHLYFSGKYVEKDINKAIFYYKEVSNMNNNKAKNNLGIIYKVGFDNIKQNIVLAKEYLSEASKRNDSVAKYNLSSILYEEEVKNKSNNDKSIQLLIESFENGFKTSKILFILIFLKQFGMISYTIFQDKMKKYSKQWELLSKYIYKDYVSFYLYTFINNNLDEMLNLYLNANIIYIINKIESLSQLMKEYRSNIIEMKELHKEKVKNINELFYEGFELF</sequence>
<accession>A0ABR2HP06</accession>
<evidence type="ECO:0000313" key="1">
    <source>
        <dbReference type="EMBL" id="KAK8850089.1"/>
    </source>
</evidence>
<protein>
    <submittedName>
        <fullName evidence="1">Uncharacterized protein</fullName>
    </submittedName>
</protein>
<dbReference type="InterPro" id="IPR011990">
    <property type="entry name" value="TPR-like_helical_dom_sf"/>
</dbReference>
<dbReference type="EMBL" id="JAPFFF010000024">
    <property type="protein sequence ID" value="KAK8850089.1"/>
    <property type="molecule type" value="Genomic_DNA"/>
</dbReference>
<keyword evidence="2" id="KW-1185">Reference proteome</keyword>
<dbReference type="Proteomes" id="UP001470230">
    <property type="component" value="Unassembled WGS sequence"/>
</dbReference>
<dbReference type="InterPro" id="IPR052945">
    <property type="entry name" value="Mitotic_Regulator"/>
</dbReference>
<dbReference type="InterPro" id="IPR006597">
    <property type="entry name" value="Sel1-like"/>
</dbReference>
<dbReference type="Pfam" id="PF08238">
    <property type="entry name" value="Sel1"/>
    <property type="match status" value="6"/>
</dbReference>
<dbReference type="SUPFAM" id="SSF81901">
    <property type="entry name" value="HCP-like"/>
    <property type="match status" value="2"/>
</dbReference>
<evidence type="ECO:0000313" key="2">
    <source>
        <dbReference type="Proteomes" id="UP001470230"/>
    </source>
</evidence>
<dbReference type="SMART" id="SM00671">
    <property type="entry name" value="SEL1"/>
    <property type="match status" value="6"/>
</dbReference>
<reference evidence="1 2" key="1">
    <citation type="submission" date="2024-04" db="EMBL/GenBank/DDBJ databases">
        <title>Tritrichomonas musculus Genome.</title>
        <authorList>
            <person name="Alves-Ferreira E."/>
            <person name="Grigg M."/>
            <person name="Lorenzi H."/>
            <person name="Galac M."/>
        </authorList>
    </citation>
    <scope>NUCLEOTIDE SEQUENCE [LARGE SCALE GENOMIC DNA]</scope>
    <source>
        <strain evidence="1 2">EAF2021</strain>
    </source>
</reference>
<dbReference type="Gene3D" id="1.25.40.10">
    <property type="entry name" value="Tetratricopeptide repeat domain"/>
    <property type="match status" value="1"/>
</dbReference>
<dbReference type="PANTHER" id="PTHR43628:SF1">
    <property type="entry name" value="CHITIN SYNTHASE REGULATORY FACTOR 2-RELATED"/>
    <property type="match status" value="1"/>
</dbReference>
<proteinExistence type="predicted"/>
<dbReference type="PANTHER" id="PTHR43628">
    <property type="entry name" value="ACTIVATOR OF C KINASE PROTEIN 1-RELATED"/>
    <property type="match status" value="1"/>
</dbReference>
<comment type="caution">
    <text evidence="1">The sequence shown here is derived from an EMBL/GenBank/DDBJ whole genome shotgun (WGS) entry which is preliminary data.</text>
</comment>